<evidence type="ECO:0000256" key="5">
    <source>
        <dbReference type="ARBA" id="ARBA00023115"/>
    </source>
</evidence>
<organism evidence="10 11">
    <name type="scientific">Emticicia aquatilis</name>
    <dbReference type="NCBI Taxonomy" id="1537369"/>
    <lineage>
        <taxon>Bacteria</taxon>
        <taxon>Pseudomonadati</taxon>
        <taxon>Bacteroidota</taxon>
        <taxon>Cytophagia</taxon>
        <taxon>Cytophagales</taxon>
        <taxon>Leadbetterellaceae</taxon>
        <taxon>Emticicia</taxon>
    </lineage>
</organism>
<keyword evidence="6" id="KW-0865">Zymogen</keyword>
<keyword evidence="11" id="KW-1185">Reference proteome</keyword>
<protein>
    <recommendedName>
        <fullName evidence="12">Adenosylmethionine decarboxylase</fullName>
    </recommendedName>
</protein>
<dbReference type="Proteomes" id="UP000609064">
    <property type="component" value="Unassembled WGS sequence"/>
</dbReference>
<evidence type="ECO:0000256" key="9">
    <source>
        <dbReference type="ARBA" id="ARBA00023317"/>
    </source>
</evidence>
<reference evidence="10" key="1">
    <citation type="journal article" date="2014" name="Int. J. Syst. Evol. Microbiol.">
        <title>Complete genome sequence of Corynebacterium casei LMG S-19264T (=DSM 44701T), isolated from a smear-ripened cheese.</title>
        <authorList>
            <consortium name="US DOE Joint Genome Institute (JGI-PGF)"/>
            <person name="Walter F."/>
            <person name="Albersmeier A."/>
            <person name="Kalinowski J."/>
            <person name="Ruckert C."/>
        </authorList>
    </citation>
    <scope>NUCLEOTIDE SEQUENCE</scope>
    <source>
        <strain evidence="10">CGMCC 1.15958</strain>
    </source>
</reference>
<dbReference type="EMBL" id="BMKK01000008">
    <property type="protein sequence ID" value="GGD70438.1"/>
    <property type="molecule type" value="Genomic_DNA"/>
</dbReference>
<keyword evidence="7" id="KW-0456">Lyase</keyword>
<evidence type="ECO:0000256" key="4">
    <source>
        <dbReference type="ARBA" id="ARBA00023066"/>
    </source>
</evidence>
<evidence type="ECO:0000313" key="10">
    <source>
        <dbReference type="EMBL" id="GGD70438.1"/>
    </source>
</evidence>
<evidence type="ECO:0000256" key="6">
    <source>
        <dbReference type="ARBA" id="ARBA00023145"/>
    </source>
</evidence>
<dbReference type="GO" id="GO:0005829">
    <property type="term" value="C:cytosol"/>
    <property type="evidence" value="ECO:0007669"/>
    <property type="project" value="TreeGrafter"/>
</dbReference>
<sequence>MTYSKGLHILAEIDTTAIEALTDYAAAKQLLQKLIEKHRLTIVGEVFANFEGGGFTGVYCLTESHISIHTWPEFGRVTYDVFLSNFRNNNEAIVRDFHQELVAFFQPTALNLNELYR</sequence>
<evidence type="ECO:0000313" key="11">
    <source>
        <dbReference type="Proteomes" id="UP000609064"/>
    </source>
</evidence>
<gene>
    <name evidence="10" type="ORF">GCM10011514_38140</name>
</gene>
<reference evidence="10" key="2">
    <citation type="submission" date="2020-09" db="EMBL/GenBank/DDBJ databases">
        <authorList>
            <person name="Sun Q."/>
            <person name="Zhou Y."/>
        </authorList>
    </citation>
    <scope>NUCLEOTIDE SEQUENCE</scope>
    <source>
        <strain evidence="10">CGMCC 1.15958</strain>
    </source>
</reference>
<dbReference type="InterPro" id="IPR016067">
    <property type="entry name" value="S-AdoMet_deCO2ase_core"/>
</dbReference>
<evidence type="ECO:0000256" key="3">
    <source>
        <dbReference type="ARBA" id="ARBA00022813"/>
    </source>
</evidence>
<comment type="cofactor">
    <cofactor evidence="1">
        <name>pyruvate</name>
        <dbReference type="ChEBI" id="CHEBI:15361"/>
    </cofactor>
</comment>
<evidence type="ECO:0000256" key="2">
    <source>
        <dbReference type="ARBA" id="ARBA00022793"/>
    </source>
</evidence>
<dbReference type="InterPro" id="IPR003826">
    <property type="entry name" value="AdoMetDC_fam_prok"/>
</dbReference>
<keyword evidence="2" id="KW-0210">Decarboxylase</keyword>
<evidence type="ECO:0000256" key="7">
    <source>
        <dbReference type="ARBA" id="ARBA00023239"/>
    </source>
</evidence>
<evidence type="ECO:0000256" key="1">
    <source>
        <dbReference type="ARBA" id="ARBA00001928"/>
    </source>
</evidence>
<comment type="caution">
    <text evidence="10">The sequence shown here is derived from an EMBL/GenBank/DDBJ whole genome shotgun (WGS) entry which is preliminary data.</text>
</comment>
<accession>A0A916Z1R0</accession>
<proteinExistence type="predicted"/>
<dbReference type="PANTHER" id="PTHR33866:SF2">
    <property type="entry name" value="S-ADENOSYLMETHIONINE DECARBOXYLASE PROENZYME"/>
    <property type="match status" value="1"/>
</dbReference>
<dbReference type="Gene3D" id="3.60.90.10">
    <property type="entry name" value="S-adenosylmethionine decarboxylase"/>
    <property type="match status" value="1"/>
</dbReference>
<evidence type="ECO:0008006" key="12">
    <source>
        <dbReference type="Google" id="ProtNLM"/>
    </source>
</evidence>
<dbReference type="SUPFAM" id="SSF56276">
    <property type="entry name" value="S-adenosylmethionine decarboxylase"/>
    <property type="match status" value="1"/>
</dbReference>
<keyword evidence="5" id="KW-0620">Polyamine biosynthesis</keyword>
<dbReference type="Pfam" id="PF02675">
    <property type="entry name" value="AdoMet_dc"/>
    <property type="match status" value="1"/>
</dbReference>
<evidence type="ECO:0000256" key="8">
    <source>
        <dbReference type="ARBA" id="ARBA00023270"/>
    </source>
</evidence>
<keyword evidence="9" id="KW-0670">Pyruvate</keyword>
<keyword evidence="4" id="KW-0745">Spermidine biosynthesis</keyword>
<dbReference type="GO" id="GO:0004014">
    <property type="term" value="F:adenosylmethionine decarboxylase activity"/>
    <property type="evidence" value="ECO:0007669"/>
    <property type="project" value="InterPro"/>
</dbReference>
<name>A0A916Z1R0_9BACT</name>
<keyword evidence="3" id="KW-0068">Autocatalytic cleavage</keyword>
<keyword evidence="8" id="KW-0704">Schiff base</keyword>
<dbReference type="GO" id="GO:0008295">
    <property type="term" value="P:spermidine biosynthetic process"/>
    <property type="evidence" value="ECO:0007669"/>
    <property type="project" value="UniProtKB-KW"/>
</dbReference>
<dbReference type="AlphaFoldDB" id="A0A916Z1R0"/>
<dbReference type="RefSeq" id="WP_188768356.1">
    <property type="nucleotide sequence ID" value="NZ_BMKK01000008.1"/>
</dbReference>
<dbReference type="PANTHER" id="PTHR33866">
    <property type="entry name" value="S-ADENOSYLMETHIONINE DECARBOXYLASE PROENZYME"/>
    <property type="match status" value="1"/>
</dbReference>